<comment type="caution">
    <text evidence="3">The sequence shown here is derived from an EMBL/GenBank/DDBJ whole genome shotgun (WGS) entry which is preliminary data.</text>
</comment>
<dbReference type="Gene3D" id="3.80.10.10">
    <property type="entry name" value="Ribonuclease Inhibitor"/>
    <property type="match status" value="1"/>
</dbReference>
<evidence type="ECO:0000313" key="3">
    <source>
        <dbReference type="EMBL" id="KAI6651474.1"/>
    </source>
</evidence>
<dbReference type="Gene3D" id="3.50.40.10">
    <property type="entry name" value="Phenylalanyl-trna Synthetase, Chain B, domain 3"/>
    <property type="match status" value="1"/>
</dbReference>
<evidence type="ECO:0000256" key="1">
    <source>
        <dbReference type="ARBA" id="ARBA00022614"/>
    </source>
</evidence>
<evidence type="ECO:0000256" key="2">
    <source>
        <dbReference type="ARBA" id="ARBA00022737"/>
    </source>
</evidence>
<dbReference type="InterPro" id="IPR032675">
    <property type="entry name" value="LRR_dom_sf"/>
</dbReference>
<dbReference type="InterPro" id="IPR003591">
    <property type="entry name" value="Leu-rich_rpt_typical-subtyp"/>
</dbReference>
<dbReference type="PANTHER" id="PTHR48051">
    <property type="match status" value="1"/>
</dbReference>
<protein>
    <submittedName>
        <fullName evidence="3">Leucine-rich repeat-containing protein 47-like</fullName>
    </submittedName>
</protein>
<dbReference type="InterPro" id="IPR001611">
    <property type="entry name" value="Leu-rich_rpt"/>
</dbReference>
<proteinExistence type="predicted"/>
<dbReference type="SMART" id="SM00369">
    <property type="entry name" value="LRR_TYP"/>
    <property type="match status" value="3"/>
</dbReference>
<organism evidence="3 4">
    <name type="scientific">Oopsacas minuta</name>
    <dbReference type="NCBI Taxonomy" id="111878"/>
    <lineage>
        <taxon>Eukaryota</taxon>
        <taxon>Metazoa</taxon>
        <taxon>Porifera</taxon>
        <taxon>Hexactinellida</taxon>
        <taxon>Hexasterophora</taxon>
        <taxon>Lyssacinosida</taxon>
        <taxon>Leucopsacidae</taxon>
        <taxon>Oopsacas</taxon>
    </lineage>
</organism>
<name>A0AAV7JSK4_9METZ</name>
<keyword evidence="2" id="KW-0677">Repeat</keyword>
<keyword evidence="4" id="KW-1185">Reference proteome</keyword>
<dbReference type="EMBL" id="JAKMXF010000303">
    <property type="protein sequence ID" value="KAI6651474.1"/>
    <property type="molecule type" value="Genomic_DNA"/>
</dbReference>
<dbReference type="Pfam" id="PF00560">
    <property type="entry name" value="LRR_1"/>
    <property type="match status" value="1"/>
</dbReference>
<dbReference type="PROSITE" id="PS51450">
    <property type="entry name" value="LRR"/>
    <property type="match status" value="1"/>
</dbReference>
<dbReference type="PANTHER" id="PTHR48051:SF1">
    <property type="entry name" value="RAS SUPPRESSOR PROTEIN 1"/>
    <property type="match status" value="1"/>
</dbReference>
<reference evidence="3 4" key="1">
    <citation type="journal article" date="2023" name="BMC Biol.">
        <title>The compact genome of the sponge Oopsacas minuta (Hexactinellida) is lacking key metazoan core genes.</title>
        <authorList>
            <person name="Santini S."/>
            <person name="Schenkelaars Q."/>
            <person name="Jourda C."/>
            <person name="Duchesne M."/>
            <person name="Belahbib H."/>
            <person name="Rocher C."/>
            <person name="Selva M."/>
            <person name="Riesgo A."/>
            <person name="Vervoort M."/>
            <person name="Leys S.P."/>
            <person name="Kodjabachian L."/>
            <person name="Le Bivic A."/>
            <person name="Borchiellini C."/>
            <person name="Claverie J.M."/>
            <person name="Renard E."/>
        </authorList>
    </citation>
    <scope>NUCLEOTIDE SEQUENCE [LARGE SCALE GENOMIC DNA]</scope>
    <source>
        <strain evidence="3">SPO-2</strain>
    </source>
</reference>
<dbReference type="Proteomes" id="UP001165289">
    <property type="component" value="Unassembled WGS sequence"/>
</dbReference>
<dbReference type="InterPro" id="IPR050216">
    <property type="entry name" value="LRR_domain-containing"/>
</dbReference>
<gene>
    <name evidence="3" type="ORF">LOD99_5082</name>
</gene>
<sequence length="531" mass="59163">MLDSKHTVSLSLLTAAREGKKRELSADFGKKEYSDSELDNLLEALFKIHTLNDLSITRLPLTELREEFYSLSNLLRLSVTSGVLTEISPSINHLQQIKYLDFSQNKLTSLPSEIYSLYNLALLNVSSNELTSLPDSPHSQLLPTLTAINLGHNLIENFPIPLLYMSAVTELDIPSNSLVDIPPAIHYLNQLRRINAKDNKITGLPNELSKCKIKCLSFESNPIKDRKLKKLIEQHGATKPKSVLDYLKANVPESKDEQLPKPRSMVLKELSKVPKYAAVVKQGTDWILEMSDVAREYRCVYCCCIVKNIDLSNKVTLSQFLKLQADIHASELSKNRQLCTVGTHDVSAIQFPLKLIIESSINSKLQPLGCDYVMSAFDFLKLVERENMMKQGDHGYLNRYINLLKSTEHICYLQDSNSTVLSMPPITNCTVSMLQQKLGDVFIEVSSDKSVYICRKAMEVLLTGMLQSGISSVSTADSSLSPEGATAPTMLGAQQFGCLEVEQVRVVNGTGGLVGVYPGRSDLVGWEVKWC</sequence>
<evidence type="ECO:0000313" key="4">
    <source>
        <dbReference type="Proteomes" id="UP001165289"/>
    </source>
</evidence>
<dbReference type="GO" id="GO:0005737">
    <property type="term" value="C:cytoplasm"/>
    <property type="evidence" value="ECO:0007669"/>
    <property type="project" value="TreeGrafter"/>
</dbReference>
<dbReference type="AlphaFoldDB" id="A0AAV7JSK4"/>
<accession>A0AAV7JSK4</accession>
<dbReference type="SMART" id="SM00364">
    <property type="entry name" value="LRR_BAC"/>
    <property type="match status" value="4"/>
</dbReference>
<keyword evidence="1" id="KW-0433">Leucine-rich repeat</keyword>
<dbReference type="InterPro" id="IPR020825">
    <property type="entry name" value="Phe-tRNA_synthase-like_B3/B4"/>
</dbReference>
<dbReference type="SUPFAM" id="SSF52047">
    <property type="entry name" value="RNI-like"/>
    <property type="match status" value="1"/>
</dbReference>